<sequence>MPNSNLSTVSELSLKEKIGQLFLMGFRGNDISEDSEVLNMIKEHKPGGVILFDKDMVHDQPVHNIKSPEQVRSLTKALQASSETPLLIGIDQEGGLINRLKPEYGFPETISHQKLGEKDDEEYTELHSRHIAKTLSEAGINLNFAPVLDLSSNPDSSIIAKRERSFGTSPEKVTRHAQAYIKGHRQENIQTCCKHFPGHGSAEGDTHAGFVDITDTWEENELDPYETLINEGLCTMIMTAHIFHNDMDEVVPATLSRNVLKNLLRKNLGFSGVIISDDMQMRAISDHYSLKESLLEGLKAGLDIFCFGNNLLKEQVELKDCISAVEQLVEEGEISEERIDESVSRILKLKESL</sequence>
<dbReference type="InterPro" id="IPR050226">
    <property type="entry name" value="NagZ_Beta-hexosaminidase"/>
</dbReference>
<comment type="similarity">
    <text evidence="1">Belongs to the glycosyl hydrolase 3 family.</text>
</comment>
<evidence type="ECO:0000256" key="2">
    <source>
        <dbReference type="ARBA" id="ARBA00022801"/>
    </source>
</evidence>
<evidence type="ECO:0000313" key="6">
    <source>
        <dbReference type="Proteomes" id="UP001139125"/>
    </source>
</evidence>
<dbReference type="Proteomes" id="UP001139125">
    <property type="component" value="Unassembled WGS sequence"/>
</dbReference>
<keyword evidence="3" id="KW-0326">Glycosidase</keyword>
<dbReference type="InterPro" id="IPR036962">
    <property type="entry name" value="Glyco_hydro_3_N_sf"/>
</dbReference>
<dbReference type="AlphaFoldDB" id="A0A9X2L437"/>
<dbReference type="SUPFAM" id="SSF51445">
    <property type="entry name" value="(Trans)glycosidases"/>
    <property type="match status" value="1"/>
</dbReference>
<dbReference type="InterPro" id="IPR017853">
    <property type="entry name" value="GH"/>
</dbReference>
<dbReference type="GO" id="GO:0005975">
    <property type="term" value="P:carbohydrate metabolic process"/>
    <property type="evidence" value="ECO:0007669"/>
    <property type="project" value="InterPro"/>
</dbReference>
<dbReference type="GO" id="GO:0009254">
    <property type="term" value="P:peptidoglycan turnover"/>
    <property type="evidence" value="ECO:0007669"/>
    <property type="project" value="TreeGrafter"/>
</dbReference>
<dbReference type="Pfam" id="PF00933">
    <property type="entry name" value="Glyco_hydro_3"/>
    <property type="match status" value="1"/>
</dbReference>
<evidence type="ECO:0000259" key="4">
    <source>
        <dbReference type="Pfam" id="PF00933"/>
    </source>
</evidence>
<dbReference type="InterPro" id="IPR001764">
    <property type="entry name" value="Glyco_hydro_3_N"/>
</dbReference>
<reference evidence="5" key="1">
    <citation type="submission" date="2022-06" db="EMBL/GenBank/DDBJ databases">
        <title>Gracilimonas sp. CAU 1638 isolated from sea sediment.</title>
        <authorList>
            <person name="Kim W."/>
        </authorList>
    </citation>
    <scope>NUCLEOTIDE SEQUENCE</scope>
    <source>
        <strain evidence="5">CAU 1638</strain>
    </source>
</reference>
<gene>
    <name evidence="5" type="ORF">NM125_10385</name>
</gene>
<dbReference type="RefSeq" id="WP_255134857.1">
    <property type="nucleotide sequence ID" value="NZ_JANDBC010000002.1"/>
</dbReference>
<dbReference type="PANTHER" id="PTHR30480:SF16">
    <property type="entry name" value="GLYCOSIDE HYDROLASE FAMILY 3 DOMAIN PROTEIN"/>
    <property type="match status" value="1"/>
</dbReference>
<keyword evidence="6" id="KW-1185">Reference proteome</keyword>
<dbReference type="EMBL" id="JANDBC010000002">
    <property type="protein sequence ID" value="MCP9291983.1"/>
    <property type="molecule type" value="Genomic_DNA"/>
</dbReference>
<comment type="caution">
    <text evidence="5">The sequence shown here is derived from an EMBL/GenBank/DDBJ whole genome shotgun (WGS) entry which is preliminary data.</text>
</comment>
<organism evidence="5 6">
    <name type="scientific">Gracilimonas sediminicola</name>
    <dbReference type="NCBI Taxonomy" id="2952158"/>
    <lineage>
        <taxon>Bacteria</taxon>
        <taxon>Pseudomonadati</taxon>
        <taxon>Balneolota</taxon>
        <taxon>Balneolia</taxon>
        <taxon>Balneolales</taxon>
        <taxon>Balneolaceae</taxon>
        <taxon>Gracilimonas</taxon>
    </lineage>
</organism>
<proteinExistence type="inferred from homology"/>
<keyword evidence="2 5" id="KW-0378">Hydrolase</keyword>
<dbReference type="Gene3D" id="3.20.20.300">
    <property type="entry name" value="Glycoside hydrolase, family 3, N-terminal domain"/>
    <property type="match status" value="1"/>
</dbReference>
<name>A0A9X2L437_9BACT</name>
<evidence type="ECO:0000256" key="1">
    <source>
        <dbReference type="ARBA" id="ARBA00005336"/>
    </source>
</evidence>
<feature type="domain" description="Glycoside hydrolase family 3 N-terminal" evidence="4">
    <location>
        <begin position="14"/>
        <end position="349"/>
    </location>
</feature>
<accession>A0A9X2L437</accession>
<protein>
    <submittedName>
        <fullName evidence="5">Glycoside hydrolase family 3 protein</fullName>
    </submittedName>
</protein>
<evidence type="ECO:0000256" key="3">
    <source>
        <dbReference type="ARBA" id="ARBA00023295"/>
    </source>
</evidence>
<dbReference type="PANTHER" id="PTHR30480">
    <property type="entry name" value="BETA-HEXOSAMINIDASE-RELATED"/>
    <property type="match status" value="1"/>
</dbReference>
<dbReference type="GO" id="GO:0004553">
    <property type="term" value="F:hydrolase activity, hydrolyzing O-glycosyl compounds"/>
    <property type="evidence" value="ECO:0007669"/>
    <property type="project" value="InterPro"/>
</dbReference>
<evidence type="ECO:0000313" key="5">
    <source>
        <dbReference type="EMBL" id="MCP9291983.1"/>
    </source>
</evidence>